<feature type="region of interest" description="Disordered" evidence="1">
    <location>
        <begin position="187"/>
        <end position="247"/>
    </location>
</feature>
<evidence type="ECO:0000256" key="1">
    <source>
        <dbReference type="SAM" id="MobiDB-lite"/>
    </source>
</evidence>
<accession>A0A9P6GNK8</accession>
<feature type="compositionally biased region" description="Low complexity" evidence="1">
    <location>
        <begin position="265"/>
        <end position="285"/>
    </location>
</feature>
<reference evidence="2" key="1">
    <citation type="journal article" date="2020" name="Mol. Plant Microbe Interact.">
        <title>Genome Sequence of the Biocontrol Agent Coniothyrium minitans strain Conio (IMI 134523).</title>
        <authorList>
            <person name="Patel D."/>
            <person name="Shittu T.A."/>
            <person name="Baroncelli R."/>
            <person name="Muthumeenakshi S."/>
            <person name="Osborne T.H."/>
            <person name="Janganan T.K."/>
            <person name="Sreenivasaprasad S."/>
        </authorList>
    </citation>
    <scope>NUCLEOTIDE SEQUENCE</scope>
    <source>
        <strain evidence="2">Conio</strain>
    </source>
</reference>
<proteinExistence type="predicted"/>
<comment type="caution">
    <text evidence="2">The sequence shown here is derived from an EMBL/GenBank/DDBJ whole genome shotgun (WGS) entry which is preliminary data.</text>
</comment>
<protein>
    <submittedName>
        <fullName evidence="2">Uncharacterized protein</fullName>
    </submittedName>
</protein>
<feature type="region of interest" description="Disordered" evidence="1">
    <location>
        <begin position="259"/>
        <end position="320"/>
    </location>
</feature>
<sequence>MASIHVEAARRRRSRPMDGDMSHRTRPACTDRLCPSTMHNYALRPVDTQPHSSPMLGRATRKQLRTGSRKCGAWTTDPTVAPLLHPPVLISTTTAPSTPTYALPPNPNAHYTRKRFPSSMRRTYTTYHTARGNPTSNPPAATTTTHPPSDISASTARNALAHSRASPSRRATWHTSDQFFPVAARHAGGTEQESTGGAHTQTRGTGHANAAVDAMPTTRTPAREDDSPYAQQHSEQGPSPSSAPPNAYVHPLRFVARRNNKSTESASASASTSTPSHQSSPPSHSHTQDRARRRRRTYKPPSTVSRPRALAHGRGREDPDAKCVTRELPLDVEGGRAHVVNRFWVSFWAFSWDESERSV</sequence>
<evidence type="ECO:0000313" key="3">
    <source>
        <dbReference type="Proteomes" id="UP000756921"/>
    </source>
</evidence>
<dbReference type="AlphaFoldDB" id="A0A9P6GNK8"/>
<feature type="region of interest" description="Disordered" evidence="1">
    <location>
        <begin position="95"/>
        <end position="174"/>
    </location>
</feature>
<gene>
    <name evidence="2" type="ORF">PMIN01_04002</name>
</gene>
<feature type="region of interest" description="Disordered" evidence="1">
    <location>
        <begin position="1"/>
        <end position="32"/>
    </location>
</feature>
<feature type="compositionally biased region" description="Polar residues" evidence="1">
    <location>
        <begin position="229"/>
        <end position="240"/>
    </location>
</feature>
<dbReference type="EMBL" id="WJXW01000003">
    <property type="protein sequence ID" value="KAF9738719.1"/>
    <property type="molecule type" value="Genomic_DNA"/>
</dbReference>
<keyword evidence="3" id="KW-1185">Reference proteome</keyword>
<feature type="compositionally biased region" description="Polar residues" evidence="1">
    <location>
        <begin position="191"/>
        <end position="204"/>
    </location>
</feature>
<feature type="compositionally biased region" description="Low complexity" evidence="1">
    <location>
        <begin position="133"/>
        <end position="149"/>
    </location>
</feature>
<dbReference type="Proteomes" id="UP000756921">
    <property type="component" value="Unassembled WGS sequence"/>
</dbReference>
<name>A0A9P6GNK8_9PLEO</name>
<evidence type="ECO:0000313" key="2">
    <source>
        <dbReference type="EMBL" id="KAF9738719.1"/>
    </source>
</evidence>
<organism evidence="2 3">
    <name type="scientific">Paraphaeosphaeria minitans</name>
    <dbReference type="NCBI Taxonomy" id="565426"/>
    <lineage>
        <taxon>Eukaryota</taxon>
        <taxon>Fungi</taxon>
        <taxon>Dikarya</taxon>
        <taxon>Ascomycota</taxon>
        <taxon>Pezizomycotina</taxon>
        <taxon>Dothideomycetes</taxon>
        <taxon>Pleosporomycetidae</taxon>
        <taxon>Pleosporales</taxon>
        <taxon>Massarineae</taxon>
        <taxon>Didymosphaeriaceae</taxon>
        <taxon>Paraphaeosphaeria</taxon>
    </lineage>
</organism>